<protein>
    <submittedName>
        <fullName evidence="1">Uncharacterized protein</fullName>
    </submittedName>
</protein>
<dbReference type="Gene3D" id="3.40.220.10">
    <property type="entry name" value="Leucine Aminopeptidase, subunit E, domain 1"/>
    <property type="match status" value="1"/>
</dbReference>
<sequence>METRGLNEQINGMFPDLKRLPGRVGQVTAESQGGKIALFQCKRQIRENPTLRNLYRCWQKTKSYALEQNIESICIQQKIWGLKSRTWRSMKQIITEIFRDTNIKVMIQKNEKNIQEPENIMCNITIDEQLSSLKLGMPRNQEP</sequence>
<name>A0A9N9QSH3_9CUCU</name>
<dbReference type="SUPFAM" id="SSF52949">
    <property type="entry name" value="Macro domain-like"/>
    <property type="match status" value="1"/>
</dbReference>
<keyword evidence="2" id="KW-1185">Reference proteome</keyword>
<dbReference type="InterPro" id="IPR043472">
    <property type="entry name" value="Macro_dom-like"/>
</dbReference>
<dbReference type="Proteomes" id="UP001152799">
    <property type="component" value="Chromosome 9"/>
</dbReference>
<dbReference type="AlphaFoldDB" id="A0A9N9QSH3"/>
<gene>
    <name evidence="1" type="ORF">CEUTPL_LOCUS14098</name>
</gene>
<dbReference type="OrthoDB" id="2155246at2759"/>
<evidence type="ECO:0000313" key="2">
    <source>
        <dbReference type="Proteomes" id="UP001152799"/>
    </source>
</evidence>
<reference evidence="1" key="1">
    <citation type="submission" date="2022-01" db="EMBL/GenBank/DDBJ databases">
        <authorList>
            <person name="King R."/>
        </authorList>
    </citation>
    <scope>NUCLEOTIDE SEQUENCE</scope>
</reference>
<organism evidence="1 2">
    <name type="scientific">Ceutorhynchus assimilis</name>
    <name type="common">cabbage seed weevil</name>
    <dbReference type="NCBI Taxonomy" id="467358"/>
    <lineage>
        <taxon>Eukaryota</taxon>
        <taxon>Metazoa</taxon>
        <taxon>Ecdysozoa</taxon>
        <taxon>Arthropoda</taxon>
        <taxon>Hexapoda</taxon>
        <taxon>Insecta</taxon>
        <taxon>Pterygota</taxon>
        <taxon>Neoptera</taxon>
        <taxon>Endopterygota</taxon>
        <taxon>Coleoptera</taxon>
        <taxon>Polyphaga</taxon>
        <taxon>Cucujiformia</taxon>
        <taxon>Curculionidae</taxon>
        <taxon>Ceutorhynchinae</taxon>
        <taxon>Ceutorhynchus</taxon>
    </lineage>
</organism>
<evidence type="ECO:0000313" key="1">
    <source>
        <dbReference type="EMBL" id="CAG9773712.1"/>
    </source>
</evidence>
<proteinExistence type="predicted"/>
<dbReference type="EMBL" id="OU892285">
    <property type="protein sequence ID" value="CAG9773712.1"/>
    <property type="molecule type" value="Genomic_DNA"/>
</dbReference>
<accession>A0A9N9QSH3</accession>